<feature type="domain" description="CCHC-type" evidence="3">
    <location>
        <begin position="165"/>
        <end position="180"/>
    </location>
</feature>
<dbReference type="SMART" id="SM00343">
    <property type="entry name" value="ZnF_C2HC"/>
    <property type="match status" value="2"/>
</dbReference>
<keyword evidence="5" id="KW-1185">Reference proteome</keyword>
<dbReference type="AlphaFoldDB" id="A0AA38SA56"/>
<dbReference type="Pfam" id="PF00098">
    <property type="entry name" value="zf-CCHC"/>
    <property type="match status" value="2"/>
</dbReference>
<dbReference type="Proteomes" id="UP001172457">
    <property type="component" value="Chromosome 8"/>
</dbReference>
<feature type="domain" description="CCHC-type" evidence="3">
    <location>
        <begin position="146"/>
        <end position="160"/>
    </location>
</feature>
<evidence type="ECO:0000256" key="1">
    <source>
        <dbReference type="PROSITE-ProRule" id="PRU00047"/>
    </source>
</evidence>
<comment type="caution">
    <text evidence="4">The sequence shown here is derived from an EMBL/GenBank/DDBJ whole genome shotgun (WGS) entry which is preliminary data.</text>
</comment>
<dbReference type="PANTHER" id="PTHR34482">
    <property type="entry name" value="DNA DAMAGE-INDUCIBLE PROTEIN 1-LIKE"/>
    <property type="match status" value="1"/>
</dbReference>
<evidence type="ECO:0000313" key="4">
    <source>
        <dbReference type="EMBL" id="KAJ9539279.1"/>
    </source>
</evidence>
<evidence type="ECO:0000259" key="3">
    <source>
        <dbReference type="PROSITE" id="PS50158"/>
    </source>
</evidence>
<keyword evidence="1" id="KW-0863">Zinc-finger</keyword>
<dbReference type="PROSITE" id="PS50158">
    <property type="entry name" value="ZF_CCHC"/>
    <property type="match status" value="2"/>
</dbReference>
<keyword evidence="1" id="KW-0862">Zinc</keyword>
<evidence type="ECO:0000313" key="5">
    <source>
        <dbReference type="Proteomes" id="UP001172457"/>
    </source>
</evidence>
<keyword evidence="1" id="KW-0479">Metal-binding</keyword>
<accession>A0AA38SA56</accession>
<dbReference type="InterPro" id="IPR036875">
    <property type="entry name" value="Znf_CCHC_sf"/>
</dbReference>
<name>A0AA38SA56_9ASTR</name>
<dbReference type="EMBL" id="JARYMX010000008">
    <property type="protein sequence ID" value="KAJ9539279.1"/>
    <property type="molecule type" value="Genomic_DNA"/>
</dbReference>
<dbReference type="GO" id="GO:0003676">
    <property type="term" value="F:nucleic acid binding"/>
    <property type="evidence" value="ECO:0007669"/>
    <property type="project" value="InterPro"/>
</dbReference>
<dbReference type="InterPro" id="IPR005162">
    <property type="entry name" value="Retrotrans_gag_dom"/>
</dbReference>
<reference evidence="4" key="1">
    <citation type="submission" date="2023-03" db="EMBL/GenBank/DDBJ databases">
        <title>Chromosome-scale reference genome and RAD-based genetic map of yellow starthistle (Centaurea solstitialis) reveal putative structural variation and QTLs associated with invader traits.</title>
        <authorList>
            <person name="Reatini B."/>
            <person name="Cang F.A."/>
            <person name="Jiang Q."/>
            <person name="Mckibben M.T.W."/>
            <person name="Barker M.S."/>
            <person name="Rieseberg L.H."/>
            <person name="Dlugosch K.M."/>
        </authorList>
    </citation>
    <scope>NUCLEOTIDE SEQUENCE</scope>
    <source>
        <strain evidence="4">CAN-66</strain>
        <tissue evidence="4">Leaf</tissue>
    </source>
</reference>
<dbReference type="PANTHER" id="PTHR34482:SF49">
    <property type="entry name" value="RETROTRANSPOSON GAG DOMAIN-CONTAINING PROTEIN"/>
    <property type="match status" value="1"/>
</dbReference>
<dbReference type="GO" id="GO:0008270">
    <property type="term" value="F:zinc ion binding"/>
    <property type="evidence" value="ECO:0007669"/>
    <property type="project" value="UniProtKB-KW"/>
</dbReference>
<gene>
    <name evidence="4" type="ORF">OSB04_032012</name>
</gene>
<feature type="region of interest" description="Disordered" evidence="2">
    <location>
        <begin position="179"/>
        <end position="200"/>
    </location>
</feature>
<evidence type="ECO:0000256" key="2">
    <source>
        <dbReference type="SAM" id="MobiDB-lite"/>
    </source>
</evidence>
<dbReference type="Pfam" id="PF03732">
    <property type="entry name" value="Retrotrans_gag"/>
    <property type="match status" value="1"/>
</dbReference>
<proteinExistence type="predicted"/>
<organism evidence="4 5">
    <name type="scientific">Centaurea solstitialis</name>
    <name type="common">yellow star-thistle</name>
    <dbReference type="NCBI Taxonomy" id="347529"/>
    <lineage>
        <taxon>Eukaryota</taxon>
        <taxon>Viridiplantae</taxon>
        <taxon>Streptophyta</taxon>
        <taxon>Embryophyta</taxon>
        <taxon>Tracheophyta</taxon>
        <taxon>Spermatophyta</taxon>
        <taxon>Magnoliopsida</taxon>
        <taxon>eudicotyledons</taxon>
        <taxon>Gunneridae</taxon>
        <taxon>Pentapetalae</taxon>
        <taxon>asterids</taxon>
        <taxon>campanulids</taxon>
        <taxon>Asterales</taxon>
        <taxon>Asteraceae</taxon>
        <taxon>Carduoideae</taxon>
        <taxon>Cardueae</taxon>
        <taxon>Centaureinae</taxon>
        <taxon>Centaurea</taxon>
    </lineage>
</organism>
<dbReference type="SUPFAM" id="SSF57756">
    <property type="entry name" value="Retrovirus zinc finger-like domains"/>
    <property type="match status" value="1"/>
</dbReference>
<dbReference type="Gene3D" id="4.10.60.10">
    <property type="entry name" value="Zinc finger, CCHC-type"/>
    <property type="match status" value="1"/>
</dbReference>
<protein>
    <recommendedName>
        <fullName evidence="3">CCHC-type domain-containing protein</fullName>
    </recommendedName>
</protein>
<sequence length="200" mass="22648">MKGIAEATAMPWEEFKDLIYKRYCSNTLMKIMEEDFVKLEQGSKSVEDYVETFIEKSLFATYLVATETRKVNRFLLGLRKDLQVVELAILAEKDCYIPNNNKVGERRKFEGRNFGSRFKKPRNEGIEHSTYLIVLNAISITVENVCYQCGQPGHMVIKCPGKRSCYNCGSTGHLANNCPKPKDGQRKRAMAGSSGSKSEP</sequence>
<dbReference type="InterPro" id="IPR001878">
    <property type="entry name" value="Znf_CCHC"/>
</dbReference>